<dbReference type="Proteomes" id="UP000324536">
    <property type="component" value="Chromosome"/>
</dbReference>
<dbReference type="OrthoDB" id="8556864at2"/>
<proteinExistence type="predicted"/>
<evidence type="ECO:0000313" key="2">
    <source>
        <dbReference type="EMBL" id="QEO17110.1"/>
    </source>
</evidence>
<accession>A0A5C1YPC2</accession>
<gene>
    <name evidence="2" type="ORF">FLP30_04625</name>
</gene>
<dbReference type="RefSeq" id="WP_149278789.1">
    <property type="nucleotide sequence ID" value="NZ_CP043506.1"/>
</dbReference>
<feature type="compositionally biased region" description="Pro residues" evidence="1">
    <location>
        <begin position="582"/>
        <end position="591"/>
    </location>
</feature>
<dbReference type="InterPro" id="IPR015424">
    <property type="entry name" value="PyrdxlP-dep_Trfase"/>
</dbReference>
<organism evidence="2 3">
    <name type="scientific">Acetobacter vaccinii</name>
    <dbReference type="NCBI Taxonomy" id="2592655"/>
    <lineage>
        <taxon>Bacteria</taxon>
        <taxon>Pseudomonadati</taxon>
        <taxon>Pseudomonadota</taxon>
        <taxon>Alphaproteobacteria</taxon>
        <taxon>Acetobacterales</taxon>
        <taxon>Acetobacteraceae</taxon>
        <taxon>Acetobacter</taxon>
    </lineage>
</organism>
<dbReference type="Gene3D" id="3.40.640.10">
    <property type="entry name" value="Type I PLP-dependent aspartate aminotransferase-like (Major domain)"/>
    <property type="match status" value="1"/>
</dbReference>
<protein>
    <submittedName>
        <fullName evidence="2">GMP reductase</fullName>
    </submittedName>
</protein>
<feature type="region of interest" description="Disordered" evidence="1">
    <location>
        <begin position="582"/>
        <end position="610"/>
    </location>
</feature>
<sequence>MRFLVIAARACACIRPALHPRPDWAQDMAGPTPPLPDRLAACLTDLWPLARTQHGTLPPSPPPASPEWLHTAWSLIRPPCQMMETGGDERLDPDPTTRLNRYGTCGHSRPDVLAFSSSTASFPSPLACTAMEAAWFGLMQDLAYQRPSTSMAELRAFVAAHFGADSAGHVVMAASGTDCSLAALALCAMGGATVSTILPGAEETGSGVPMATLGRHFAHRTARGIAVEPGRVIAGFAAHNLCIAIPLRTQDGTLRAEASVQAACAQAVTAALAQGHRVLLYLLDVSKTGLMAPAPDTIRALQALDPARVDVLVDGCQARLTPAHVRAYLAQGWAVMVTGSKFFAGPAFCGALLLPEHWRARLETGALPSGLADYAHQNEWPPLPAAQATLPTGLNSGLVLRWTGARAEMAAFAAVPARARRVRLGRFLSGVEHLLRQCPCVLPVTAASPRRAHQDDTWAGRQSIFSFLILAPGGAGVLDMPRSRLLHRWLQADLSACLPPHKATLAAMACYVGQPVAMTHPQAPGNIAGALRIAASARHAATPQHDPAGFIDSEISKVGLVLDKIALILRHWDSVARHNPAPTLPLAPDTPPQTAFTALRSAPTESKKDA</sequence>
<evidence type="ECO:0000313" key="3">
    <source>
        <dbReference type="Proteomes" id="UP000324536"/>
    </source>
</evidence>
<dbReference type="EMBL" id="CP043506">
    <property type="protein sequence ID" value="QEO17110.1"/>
    <property type="molecule type" value="Genomic_DNA"/>
</dbReference>
<evidence type="ECO:0000256" key="1">
    <source>
        <dbReference type="SAM" id="MobiDB-lite"/>
    </source>
</evidence>
<reference evidence="2 3" key="1">
    <citation type="submission" date="2019-09" db="EMBL/GenBank/DDBJ databases">
        <title>Genome sequencing of strain KACC 21233.</title>
        <authorList>
            <person name="Heo J."/>
            <person name="Kim S.-J."/>
            <person name="Kim J.-S."/>
            <person name="Hong S.-B."/>
            <person name="Kwon S.-W."/>
        </authorList>
    </citation>
    <scope>NUCLEOTIDE SEQUENCE [LARGE SCALE GENOMIC DNA]</scope>
    <source>
        <strain evidence="2 3">KACC 21233</strain>
    </source>
</reference>
<dbReference type="AlphaFoldDB" id="A0A5C1YPC2"/>
<dbReference type="KEGG" id="acek:FLP30_04625"/>
<dbReference type="InterPro" id="IPR015421">
    <property type="entry name" value="PyrdxlP-dep_Trfase_major"/>
</dbReference>
<name>A0A5C1YPC2_9PROT</name>
<keyword evidence="3" id="KW-1185">Reference proteome</keyword>
<dbReference type="SUPFAM" id="SSF53383">
    <property type="entry name" value="PLP-dependent transferases"/>
    <property type="match status" value="1"/>
</dbReference>